<evidence type="ECO:0000313" key="4">
    <source>
        <dbReference type="Proteomes" id="UP001596956"/>
    </source>
</evidence>
<dbReference type="Gene3D" id="1.20.120.520">
    <property type="entry name" value="nmb1532 protein domain like"/>
    <property type="match status" value="1"/>
</dbReference>
<feature type="region of interest" description="Disordered" evidence="1">
    <location>
        <begin position="146"/>
        <end position="174"/>
    </location>
</feature>
<evidence type="ECO:0000259" key="2">
    <source>
        <dbReference type="Pfam" id="PF01814"/>
    </source>
</evidence>
<dbReference type="InterPro" id="IPR012312">
    <property type="entry name" value="Hemerythrin-like"/>
</dbReference>
<proteinExistence type="predicted"/>
<feature type="domain" description="Hemerythrin-like" evidence="2">
    <location>
        <begin position="11"/>
        <end position="129"/>
    </location>
</feature>
<gene>
    <name evidence="3" type="ORF">ACFQZU_14615</name>
</gene>
<dbReference type="PANTHER" id="PTHR35585">
    <property type="entry name" value="HHE DOMAIN PROTEIN (AFU_ORTHOLOGUE AFUA_4G00730)"/>
    <property type="match status" value="1"/>
</dbReference>
<evidence type="ECO:0000256" key="1">
    <source>
        <dbReference type="SAM" id="MobiDB-lite"/>
    </source>
</evidence>
<feature type="compositionally biased region" description="Pro residues" evidence="1">
    <location>
        <begin position="155"/>
        <end position="164"/>
    </location>
</feature>
<dbReference type="PANTHER" id="PTHR35585:SF1">
    <property type="entry name" value="HHE DOMAIN PROTEIN (AFU_ORTHOLOGUE AFUA_4G00730)"/>
    <property type="match status" value="1"/>
</dbReference>
<protein>
    <submittedName>
        <fullName evidence="3">Hemerythrin domain-containing protein</fullName>
    </submittedName>
</protein>
<reference evidence="4" key="1">
    <citation type="journal article" date="2019" name="Int. J. Syst. Evol. Microbiol.">
        <title>The Global Catalogue of Microorganisms (GCM) 10K type strain sequencing project: providing services to taxonomists for standard genome sequencing and annotation.</title>
        <authorList>
            <consortium name="The Broad Institute Genomics Platform"/>
            <consortium name="The Broad Institute Genome Sequencing Center for Infectious Disease"/>
            <person name="Wu L."/>
            <person name="Ma J."/>
        </authorList>
    </citation>
    <scope>NUCLEOTIDE SEQUENCE [LARGE SCALE GENOMIC DNA]</scope>
    <source>
        <strain evidence="4">CCUG 63369</strain>
    </source>
</reference>
<sequence>MAGSAQQSTDLIDVIVSDHRAVEGVFSQLEQGAGDPAQRKGMVDHVITELVRHSVAEEQYLYPAARRSLPDGDRIADHEIEEHAEAERVMKELSGLQPEDPRFEELLSTLMSDIRHHVEDEENDLLPRLRESCGKKELEQLGSKIVEAKEAAPTRPHPTAPDTPPANRILDAGAGMVDRMRDALTGGGR</sequence>
<keyword evidence="4" id="KW-1185">Reference proteome</keyword>
<dbReference type="Pfam" id="PF01814">
    <property type="entry name" value="Hemerythrin"/>
    <property type="match status" value="1"/>
</dbReference>
<name>A0ABW3BHJ9_9ACTN</name>
<dbReference type="CDD" id="cd12108">
    <property type="entry name" value="Hr-like"/>
    <property type="match status" value="1"/>
</dbReference>
<dbReference type="EMBL" id="JBHTHR010000507">
    <property type="protein sequence ID" value="MFD0802542.1"/>
    <property type="molecule type" value="Genomic_DNA"/>
</dbReference>
<dbReference type="Proteomes" id="UP001596956">
    <property type="component" value="Unassembled WGS sequence"/>
</dbReference>
<comment type="caution">
    <text evidence="3">The sequence shown here is derived from an EMBL/GenBank/DDBJ whole genome shotgun (WGS) entry which is preliminary data.</text>
</comment>
<evidence type="ECO:0000313" key="3">
    <source>
        <dbReference type="EMBL" id="MFD0802542.1"/>
    </source>
</evidence>
<organism evidence="3 4">
    <name type="scientific">Streptomonospora algeriensis</name>
    <dbReference type="NCBI Taxonomy" id="995084"/>
    <lineage>
        <taxon>Bacteria</taxon>
        <taxon>Bacillati</taxon>
        <taxon>Actinomycetota</taxon>
        <taxon>Actinomycetes</taxon>
        <taxon>Streptosporangiales</taxon>
        <taxon>Nocardiopsidaceae</taxon>
        <taxon>Streptomonospora</taxon>
    </lineage>
</organism>
<accession>A0ABW3BHJ9</accession>